<dbReference type="InterPro" id="IPR022621">
    <property type="entry name" value="AcMNPV_Orf72"/>
</dbReference>
<keyword evidence="2" id="KW-1185">Reference proteome</keyword>
<evidence type="ECO:0000313" key="1">
    <source>
        <dbReference type="EMBL" id="AGR57116.1"/>
    </source>
</evidence>
<dbReference type="KEGG" id="vg:16479773"/>
<reference evidence="1 2" key="1">
    <citation type="journal article" date="2013" name="PLoS ONE">
        <title>Comparative Genome Sequence Analysis of Choristoneura occidentalis Freeman and C. rosaceana Harris (Lepidoptera: Tortricidae) Alphabaculoviruses.</title>
        <authorList>
            <person name="Thumbi D.K."/>
            <person name="Beliveau C."/>
            <person name="Cusson M."/>
            <person name="Lapointe R."/>
            <person name="Lucarotti C.J."/>
        </authorList>
    </citation>
    <scope>NUCLEOTIDE SEQUENCE [LARGE SCALE GENOMIC DNA]</scope>
    <source>
        <strain evidence="1">NB_1</strain>
    </source>
</reference>
<organism evidence="1 2">
    <name type="scientific">Choristoneura rosaceana nucleopolyhedrovirus</name>
    <dbReference type="NCBI Taxonomy" id="58094"/>
    <lineage>
        <taxon>Viruses</taxon>
        <taxon>Viruses incertae sedis</taxon>
        <taxon>Naldaviricetes</taxon>
        <taxon>Lefavirales</taxon>
        <taxon>Baculoviridae</taxon>
        <taxon>Alphabaculovirus</taxon>
        <taxon>Alphabaculovirus chorosaceanae</taxon>
    </lineage>
</organism>
<sequence length="56" mass="6326">MSGNLFAYCKFKLVKSVSKTFSALLCRCVAPEDADGDRYIQINNNCNFIYINNVVN</sequence>
<proteinExistence type="predicted"/>
<dbReference type="Pfam" id="PF10870">
    <property type="entry name" value="DUF2729"/>
    <property type="match status" value="1"/>
</dbReference>
<name>S5MKW8_9ABAC</name>
<dbReference type="EMBL" id="KC961304">
    <property type="protein sequence ID" value="AGR57116.1"/>
    <property type="molecule type" value="Genomic_DNA"/>
</dbReference>
<protein>
    <submittedName>
        <fullName evidence="1">Uncharacterized protein</fullName>
    </submittedName>
</protein>
<dbReference type="GeneID" id="16479773"/>
<dbReference type="Proteomes" id="UP000208100">
    <property type="component" value="Segment"/>
</dbReference>
<dbReference type="RefSeq" id="YP_008378432.1">
    <property type="nucleotide sequence ID" value="NC_021924.1"/>
</dbReference>
<accession>S5MKW8</accession>
<evidence type="ECO:0000313" key="2">
    <source>
        <dbReference type="Proteomes" id="UP000208100"/>
    </source>
</evidence>